<name>A0ACC3YJ83_COLTU</name>
<reference evidence="1 2" key="1">
    <citation type="journal article" date="2020" name="Phytopathology">
        <title>Genome Sequence Resources of Colletotrichum truncatum, C. plurivorum, C. musicola, and C. sojae: Four Species Pathogenic to Soybean (Glycine max).</title>
        <authorList>
            <person name="Rogerio F."/>
            <person name="Boufleur T.R."/>
            <person name="Ciampi-Guillardi M."/>
            <person name="Sukno S.A."/>
            <person name="Thon M.R."/>
            <person name="Massola Junior N.S."/>
            <person name="Baroncelli R."/>
        </authorList>
    </citation>
    <scope>NUCLEOTIDE SEQUENCE [LARGE SCALE GENOMIC DNA]</scope>
    <source>
        <strain evidence="1 2">CMES1059</strain>
    </source>
</reference>
<dbReference type="EMBL" id="VUJX02000009">
    <property type="protein sequence ID" value="KAL0931969.1"/>
    <property type="molecule type" value="Genomic_DNA"/>
</dbReference>
<evidence type="ECO:0000313" key="1">
    <source>
        <dbReference type="EMBL" id="KAL0931969.1"/>
    </source>
</evidence>
<organism evidence="1 2">
    <name type="scientific">Colletotrichum truncatum</name>
    <name type="common">Anthracnose fungus</name>
    <name type="synonym">Colletotrichum capsici</name>
    <dbReference type="NCBI Taxonomy" id="5467"/>
    <lineage>
        <taxon>Eukaryota</taxon>
        <taxon>Fungi</taxon>
        <taxon>Dikarya</taxon>
        <taxon>Ascomycota</taxon>
        <taxon>Pezizomycotina</taxon>
        <taxon>Sordariomycetes</taxon>
        <taxon>Hypocreomycetidae</taxon>
        <taxon>Glomerellales</taxon>
        <taxon>Glomerellaceae</taxon>
        <taxon>Colletotrichum</taxon>
        <taxon>Colletotrichum truncatum species complex</taxon>
    </lineage>
</organism>
<evidence type="ECO:0000313" key="2">
    <source>
        <dbReference type="Proteomes" id="UP000805649"/>
    </source>
</evidence>
<keyword evidence="2" id="KW-1185">Reference proteome</keyword>
<comment type="caution">
    <text evidence="1">The sequence shown here is derived from an EMBL/GenBank/DDBJ whole genome shotgun (WGS) entry which is preliminary data.</text>
</comment>
<proteinExistence type="predicted"/>
<gene>
    <name evidence="1" type="ORF">CTRU02_212922</name>
</gene>
<dbReference type="Proteomes" id="UP000805649">
    <property type="component" value="Unassembled WGS sequence"/>
</dbReference>
<accession>A0ACC3YJ83</accession>
<sequence>MAEPSRQPQKRKPKMALTPLAKLLRRNPLGLWLGRRRAAKEAREYMLSNRHAHIQILEDSIAAEVISTMKDSLWYRHQMKCGCWDESVMSFVDRMKSHVRLHLHFKHGIRQEFARPPVSIAHFVSIVGLALNPAATARIASSIVGFDAVAGVSCAKGFLGQRTVGDWLNVIIGRLFWANPLVSPKPSSKRQIPDEDEFGDRTIEKVHLRGSTIIEAWANDPRMRNLSGWHGLKAMDELVGARDPALPPTWTPATPGLQCVYHGTAHHYNYKEDSWPDSFINANFTALSARQLGRANQLAPIQVPQVSTVFSPLRAFLWAAFEDQICLLTSSDKLASPRRGWRCGGDEYSGIVLFRFSNVEPVPADLRSYIIPDGQENAWGERSYSLAPVNIDEKLAWYHYRDLHEQLSEGGEWPDVVHGLDFLD</sequence>
<protein>
    <submittedName>
        <fullName evidence="1">Uncharacterized protein</fullName>
    </submittedName>
</protein>